<evidence type="ECO:0000313" key="2">
    <source>
        <dbReference type="Proteomes" id="UP001162992"/>
    </source>
</evidence>
<comment type="caution">
    <text evidence="1">The sequence shown here is derived from an EMBL/GenBank/DDBJ whole genome shotgun (WGS) entry which is preliminary data.</text>
</comment>
<gene>
    <name evidence="1" type="ORF">O6H91_10G072600</name>
</gene>
<protein>
    <submittedName>
        <fullName evidence="1">Uncharacterized protein</fullName>
    </submittedName>
</protein>
<accession>A0ACC2CI86</accession>
<name>A0ACC2CI86_DIPCM</name>
<dbReference type="EMBL" id="CM055101">
    <property type="protein sequence ID" value="KAJ7541714.1"/>
    <property type="molecule type" value="Genomic_DNA"/>
</dbReference>
<dbReference type="Proteomes" id="UP001162992">
    <property type="component" value="Chromosome 10"/>
</dbReference>
<sequence length="215" mass="24490">MESAARGRPRVLLLLLGFVVAIVQRCEGLAVTVYNTECVYEHVDYDDDMVTGNFVVMDHEIFWGADHPGIDFTVTAPAGTVVLSVSKSSGEHFKFRAPRKGLYKFCFHNPSSTPETVTFYIHVGHIPTLDHLAKEEHFDPVHAKIAELKEGLETVRTEQIYMRARAVRHHLTNKSTQKRLMYYTLALYLALVGASLLQVYFTRRLFSKRIGYNKI</sequence>
<organism evidence="1 2">
    <name type="scientific">Diphasiastrum complanatum</name>
    <name type="common">Issler's clubmoss</name>
    <name type="synonym">Lycopodium complanatum</name>
    <dbReference type="NCBI Taxonomy" id="34168"/>
    <lineage>
        <taxon>Eukaryota</taxon>
        <taxon>Viridiplantae</taxon>
        <taxon>Streptophyta</taxon>
        <taxon>Embryophyta</taxon>
        <taxon>Tracheophyta</taxon>
        <taxon>Lycopodiopsida</taxon>
        <taxon>Lycopodiales</taxon>
        <taxon>Lycopodiaceae</taxon>
        <taxon>Lycopodioideae</taxon>
        <taxon>Diphasiastrum</taxon>
    </lineage>
</organism>
<proteinExistence type="predicted"/>
<keyword evidence="2" id="KW-1185">Reference proteome</keyword>
<reference evidence="2" key="1">
    <citation type="journal article" date="2024" name="Proc. Natl. Acad. Sci. U.S.A.">
        <title>Extraordinary preservation of gene collinearity over three hundred million years revealed in homosporous lycophytes.</title>
        <authorList>
            <person name="Li C."/>
            <person name="Wickell D."/>
            <person name="Kuo L.Y."/>
            <person name="Chen X."/>
            <person name="Nie B."/>
            <person name="Liao X."/>
            <person name="Peng D."/>
            <person name="Ji J."/>
            <person name="Jenkins J."/>
            <person name="Williams M."/>
            <person name="Shu S."/>
            <person name="Plott C."/>
            <person name="Barry K."/>
            <person name="Rajasekar S."/>
            <person name="Grimwood J."/>
            <person name="Han X."/>
            <person name="Sun S."/>
            <person name="Hou Z."/>
            <person name="He W."/>
            <person name="Dai G."/>
            <person name="Sun C."/>
            <person name="Schmutz J."/>
            <person name="Leebens-Mack J.H."/>
            <person name="Li F.W."/>
            <person name="Wang L."/>
        </authorList>
    </citation>
    <scope>NUCLEOTIDE SEQUENCE [LARGE SCALE GENOMIC DNA]</scope>
    <source>
        <strain evidence="2">cv. PW_Plant_1</strain>
    </source>
</reference>
<evidence type="ECO:0000313" key="1">
    <source>
        <dbReference type="EMBL" id="KAJ7541714.1"/>
    </source>
</evidence>